<evidence type="ECO:0000256" key="14">
    <source>
        <dbReference type="SAM" id="Phobius"/>
    </source>
</evidence>
<feature type="region of interest" description="Disordered" evidence="13">
    <location>
        <begin position="1"/>
        <end position="62"/>
    </location>
</feature>
<evidence type="ECO:0000259" key="15">
    <source>
        <dbReference type="Pfam" id="PF00326"/>
    </source>
</evidence>
<evidence type="ECO:0000256" key="1">
    <source>
        <dbReference type="ARBA" id="ARBA00004576"/>
    </source>
</evidence>
<evidence type="ECO:0000313" key="18">
    <source>
        <dbReference type="Proteomes" id="UP001175227"/>
    </source>
</evidence>
<protein>
    <submittedName>
        <fullName evidence="17">Dipeptidyl aminopeptidase</fullName>
    </submittedName>
</protein>
<evidence type="ECO:0000313" key="17">
    <source>
        <dbReference type="EMBL" id="KAK0489422.1"/>
    </source>
</evidence>
<comment type="similarity">
    <text evidence="2">Belongs to the peptidase S9B family.</text>
</comment>
<evidence type="ECO:0000259" key="16">
    <source>
        <dbReference type="Pfam" id="PF00930"/>
    </source>
</evidence>
<feature type="transmembrane region" description="Helical" evidence="14">
    <location>
        <begin position="94"/>
        <end position="118"/>
    </location>
</feature>
<dbReference type="Pfam" id="PF00930">
    <property type="entry name" value="DPPIV_N"/>
    <property type="match status" value="1"/>
</dbReference>
<keyword evidence="10 14" id="KW-1133">Transmembrane helix</keyword>
<dbReference type="PANTHER" id="PTHR11731">
    <property type="entry name" value="PROTEASE FAMILY S9B,C DIPEPTIDYL-PEPTIDASE IV-RELATED"/>
    <property type="match status" value="1"/>
</dbReference>
<keyword evidence="8" id="KW-0720">Serine protease</keyword>
<keyword evidence="12" id="KW-0325">Glycoprotein</keyword>
<keyword evidence="18" id="KW-1185">Reference proteome</keyword>
<dbReference type="InterPro" id="IPR029058">
    <property type="entry name" value="AB_hydrolase_fold"/>
</dbReference>
<comment type="caution">
    <text evidence="17">The sequence shown here is derived from an EMBL/GenBank/DDBJ whole genome shotgun (WGS) entry which is preliminary data.</text>
</comment>
<keyword evidence="3 17" id="KW-0031">Aminopeptidase</keyword>
<gene>
    <name evidence="17" type="ORF">IW261DRAFT_1603184</name>
</gene>
<accession>A0AA39PRY4</accession>
<dbReference type="EMBL" id="JAUEPR010000002">
    <property type="protein sequence ID" value="KAK0489422.1"/>
    <property type="molecule type" value="Genomic_DNA"/>
</dbReference>
<dbReference type="InterPro" id="IPR002471">
    <property type="entry name" value="Pept_S9_AS"/>
</dbReference>
<dbReference type="InterPro" id="IPR002469">
    <property type="entry name" value="Peptidase_S9B_N"/>
</dbReference>
<evidence type="ECO:0000256" key="4">
    <source>
        <dbReference type="ARBA" id="ARBA00022554"/>
    </source>
</evidence>
<name>A0AA39PRY4_9AGAR</name>
<evidence type="ECO:0000256" key="3">
    <source>
        <dbReference type="ARBA" id="ARBA00022438"/>
    </source>
</evidence>
<dbReference type="Proteomes" id="UP001175227">
    <property type="component" value="Unassembled WGS sequence"/>
</dbReference>
<evidence type="ECO:0000256" key="9">
    <source>
        <dbReference type="ARBA" id="ARBA00022968"/>
    </source>
</evidence>
<dbReference type="Gene3D" id="3.40.50.1820">
    <property type="entry name" value="alpha/beta hydrolase"/>
    <property type="match status" value="1"/>
</dbReference>
<dbReference type="InterPro" id="IPR050278">
    <property type="entry name" value="Serine_Prot_S9B/DPPIV"/>
</dbReference>
<keyword evidence="6 14" id="KW-0812">Transmembrane</keyword>
<dbReference type="PROSITE" id="PS00708">
    <property type="entry name" value="PRO_ENDOPEP_SER"/>
    <property type="match status" value="1"/>
</dbReference>
<evidence type="ECO:0000256" key="6">
    <source>
        <dbReference type="ARBA" id="ARBA00022692"/>
    </source>
</evidence>
<dbReference type="GO" id="GO:0004252">
    <property type="term" value="F:serine-type endopeptidase activity"/>
    <property type="evidence" value="ECO:0007669"/>
    <property type="project" value="InterPro"/>
</dbReference>
<evidence type="ECO:0000256" key="8">
    <source>
        <dbReference type="ARBA" id="ARBA00022825"/>
    </source>
</evidence>
<feature type="domain" description="Dipeptidylpeptidase IV N-terminal" evidence="16">
    <location>
        <begin position="201"/>
        <end position="568"/>
    </location>
</feature>
<dbReference type="Gene3D" id="2.140.10.30">
    <property type="entry name" value="Dipeptidylpeptidase IV, N-terminal domain"/>
    <property type="match status" value="1"/>
</dbReference>
<dbReference type="InterPro" id="IPR001375">
    <property type="entry name" value="Peptidase_S9_cat"/>
</dbReference>
<proteinExistence type="inferred from homology"/>
<dbReference type="GO" id="GO:0004177">
    <property type="term" value="F:aminopeptidase activity"/>
    <property type="evidence" value="ECO:0007669"/>
    <property type="project" value="UniProtKB-KW"/>
</dbReference>
<dbReference type="FunFam" id="3.40.50.1820:FF:000003">
    <property type="entry name" value="Dipeptidyl peptidase 4"/>
    <property type="match status" value="1"/>
</dbReference>
<evidence type="ECO:0000256" key="13">
    <source>
        <dbReference type="SAM" id="MobiDB-lite"/>
    </source>
</evidence>
<evidence type="ECO:0000256" key="12">
    <source>
        <dbReference type="ARBA" id="ARBA00023180"/>
    </source>
</evidence>
<keyword evidence="7" id="KW-0378">Hydrolase</keyword>
<dbReference type="GO" id="GO:0006508">
    <property type="term" value="P:proteolysis"/>
    <property type="evidence" value="ECO:0007669"/>
    <property type="project" value="UniProtKB-KW"/>
</dbReference>
<organism evidence="17 18">
    <name type="scientific">Armillaria novae-zelandiae</name>
    <dbReference type="NCBI Taxonomy" id="153914"/>
    <lineage>
        <taxon>Eukaryota</taxon>
        <taxon>Fungi</taxon>
        <taxon>Dikarya</taxon>
        <taxon>Basidiomycota</taxon>
        <taxon>Agaricomycotina</taxon>
        <taxon>Agaricomycetes</taxon>
        <taxon>Agaricomycetidae</taxon>
        <taxon>Agaricales</taxon>
        <taxon>Marasmiineae</taxon>
        <taxon>Physalacriaceae</taxon>
        <taxon>Armillaria</taxon>
    </lineage>
</organism>
<evidence type="ECO:0000256" key="7">
    <source>
        <dbReference type="ARBA" id="ARBA00022801"/>
    </source>
</evidence>
<keyword evidence="11 14" id="KW-0472">Membrane</keyword>
<dbReference type="GO" id="GO:0005774">
    <property type="term" value="C:vacuolar membrane"/>
    <property type="evidence" value="ECO:0007669"/>
    <property type="project" value="UniProtKB-SubCell"/>
</dbReference>
<evidence type="ECO:0000256" key="10">
    <source>
        <dbReference type="ARBA" id="ARBA00022989"/>
    </source>
</evidence>
<keyword evidence="4" id="KW-0926">Vacuole</keyword>
<dbReference type="PANTHER" id="PTHR11731:SF200">
    <property type="entry name" value="DIPEPTIDYL PEPTIDASE 10, ISOFORM B"/>
    <property type="match status" value="1"/>
</dbReference>
<comment type="subcellular location">
    <subcellularLocation>
        <location evidence="1">Vacuole membrane</location>
        <topology evidence="1">Single-pass type II membrane protein</topology>
    </subcellularLocation>
</comment>
<keyword evidence="5" id="KW-0645">Protease</keyword>
<sequence length="862" mass="95367">MSSYERVAQEEEEDDAVTLAGSVKSTHSVKPAIYYDSGPFDVPSSEDDEDEDEDEENENVDIEKGRKVRLLRHSRCGFRSPKGGQDGKRTSLRFLVVTLGVLVGLAAVIGVIAAHTYVGTVYRLPGVRKLTMEHVFNGTFWAAERRLAWVGEAGDGVFSIVEQDEIRLVDLGRNETRVLVRLEDVLDEDGRRLDFWDWKLSPDMQYLLFKADHRKQWRWSSFGNYYVHSIADKATWPIGALNKTDPEMAYATWAPTGQSIAYVESNDLYVLPTPNAAPALRLTTTGSATVFNGVPDWVYEEEVFSGDHALWWAPTARKLAYLSFDETAVPVYAFPVYNPTGDGAAAVPYPAEVTMRYPKPGYANPTVRVWVWDGEASVELDLGGAEEGWEGGRVVQEVRWVGAEELLVRVVNRNADEGGVWYFDLGRGTTGREVRRLGREGEEGDEGWIEPGQTVYPLEDGYLDIVPTKDGWNHVALFSPANATDPVWLTSGEWEVTSGIKGVDVDQRLVYFEAAAPSSIERHLYAVSLEGGSVQALTDTTALGYYSADFSPGAGWYELSYHGPDVPWQKVVQAGSSDYSYVLEGNERLGNVSLEYESATVVHSTVDVGGVLLNARELRPPHMDDSGRTKYAVLFRVYGGPNSQTVDVRWERGGWDEFLACAMGYVVVVVDGRGTGARGRALRGVVKGRLGELETVDQVGAARVWAAKDYVDPSRIGIWGWSYGGFMSAKVVEANAGIHSLAMSVAPVTSWRLYDSIYTERYMNLPALNPAGYAASAIANVTGWGGVDYLLAHGSADDNVHFSNSARLLDMFTDGGVRGVWFRMFTDSDHSISRRGAKREVYEYMTGFLADKWGKGGRRRGW</sequence>
<dbReference type="SUPFAM" id="SSF82171">
    <property type="entry name" value="DPP6 N-terminal domain-like"/>
    <property type="match status" value="1"/>
</dbReference>
<feature type="domain" description="Peptidase S9 prolyl oligopeptidase catalytic" evidence="15">
    <location>
        <begin position="655"/>
        <end position="854"/>
    </location>
</feature>
<dbReference type="GO" id="GO:0005886">
    <property type="term" value="C:plasma membrane"/>
    <property type="evidence" value="ECO:0007669"/>
    <property type="project" value="TreeGrafter"/>
</dbReference>
<reference evidence="17" key="1">
    <citation type="submission" date="2023-06" db="EMBL/GenBank/DDBJ databases">
        <authorList>
            <consortium name="Lawrence Berkeley National Laboratory"/>
            <person name="Ahrendt S."/>
            <person name="Sahu N."/>
            <person name="Indic B."/>
            <person name="Wong-Bajracharya J."/>
            <person name="Merenyi Z."/>
            <person name="Ke H.-M."/>
            <person name="Monk M."/>
            <person name="Kocsube S."/>
            <person name="Drula E."/>
            <person name="Lipzen A."/>
            <person name="Balint B."/>
            <person name="Henrissat B."/>
            <person name="Andreopoulos B."/>
            <person name="Martin F.M."/>
            <person name="Harder C.B."/>
            <person name="Rigling D."/>
            <person name="Ford K.L."/>
            <person name="Foster G.D."/>
            <person name="Pangilinan J."/>
            <person name="Papanicolaou A."/>
            <person name="Barry K."/>
            <person name="LaButti K."/>
            <person name="Viragh M."/>
            <person name="Koriabine M."/>
            <person name="Yan M."/>
            <person name="Riley R."/>
            <person name="Champramary S."/>
            <person name="Plett K.L."/>
            <person name="Tsai I.J."/>
            <person name="Slot J."/>
            <person name="Sipos G."/>
            <person name="Plett J."/>
            <person name="Nagy L.G."/>
            <person name="Grigoriev I.V."/>
        </authorList>
    </citation>
    <scope>NUCLEOTIDE SEQUENCE</scope>
    <source>
        <strain evidence="17">ICMP 16352</strain>
    </source>
</reference>
<keyword evidence="9" id="KW-0735">Signal-anchor</keyword>
<evidence type="ECO:0000256" key="5">
    <source>
        <dbReference type="ARBA" id="ARBA00022670"/>
    </source>
</evidence>
<evidence type="ECO:0000256" key="2">
    <source>
        <dbReference type="ARBA" id="ARBA00006150"/>
    </source>
</evidence>
<feature type="compositionally biased region" description="Acidic residues" evidence="13">
    <location>
        <begin position="44"/>
        <end position="60"/>
    </location>
</feature>
<dbReference type="SUPFAM" id="SSF53474">
    <property type="entry name" value="alpha/beta-Hydrolases"/>
    <property type="match status" value="1"/>
</dbReference>
<evidence type="ECO:0000256" key="11">
    <source>
        <dbReference type="ARBA" id="ARBA00023136"/>
    </source>
</evidence>
<dbReference type="Pfam" id="PF00326">
    <property type="entry name" value="Peptidase_S9"/>
    <property type="match status" value="1"/>
</dbReference>
<dbReference type="GO" id="GO:0008239">
    <property type="term" value="F:dipeptidyl-peptidase activity"/>
    <property type="evidence" value="ECO:0007669"/>
    <property type="project" value="TreeGrafter"/>
</dbReference>
<dbReference type="AlphaFoldDB" id="A0AA39PRY4"/>